<sequence>MFFGKDGVITENDPNHKLDASNLLAHSVSYSDPRQFLEKCFAQSVEETPSNQPLLLIVLAILVIASATAYK</sequence>
<keyword evidence="1" id="KW-0472">Membrane</keyword>
<comment type="caution">
    <text evidence="2">The sequence shown here is derived from an EMBL/GenBank/DDBJ whole genome shotgun (WGS) entry which is preliminary data.</text>
</comment>
<name>A0A6N8FSA3_9CHRO</name>
<organism evidence="2 3">
    <name type="scientific">Gloeocapsopsis dulcis AAB1 = 1H9</name>
    <dbReference type="NCBI Taxonomy" id="1433147"/>
    <lineage>
        <taxon>Bacteria</taxon>
        <taxon>Bacillati</taxon>
        <taxon>Cyanobacteriota</taxon>
        <taxon>Cyanophyceae</taxon>
        <taxon>Oscillatoriophycideae</taxon>
        <taxon>Chroococcales</taxon>
        <taxon>Chroococcaceae</taxon>
        <taxon>Gloeocapsopsis</taxon>
        <taxon>Gloeocapsopsis dulcis</taxon>
    </lineage>
</organism>
<gene>
    <name evidence="2" type="ORF">BWI75_00165</name>
</gene>
<dbReference type="Proteomes" id="UP000441797">
    <property type="component" value="Unassembled WGS sequence"/>
</dbReference>
<keyword evidence="1" id="KW-1133">Transmembrane helix</keyword>
<dbReference type="EMBL" id="NAPY01000001">
    <property type="protein sequence ID" value="MUL34816.1"/>
    <property type="molecule type" value="Genomic_DNA"/>
</dbReference>
<proteinExistence type="predicted"/>
<evidence type="ECO:0000313" key="2">
    <source>
        <dbReference type="EMBL" id="MUL34816.1"/>
    </source>
</evidence>
<keyword evidence="1" id="KW-0812">Transmembrane</keyword>
<dbReference type="OrthoDB" id="427273at2"/>
<evidence type="ECO:0000313" key="3">
    <source>
        <dbReference type="Proteomes" id="UP000441797"/>
    </source>
</evidence>
<dbReference type="AlphaFoldDB" id="A0A6N8FSA3"/>
<accession>A0A6N8FSA3</accession>
<feature type="transmembrane region" description="Helical" evidence="1">
    <location>
        <begin position="53"/>
        <end position="70"/>
    </location>
</feature>
<reference evidence="2 3" key="1">
    <citation type="journal article" date="2019" name="Front. Microbiol.">
        <title>Genomic Features for Desiccation Tolerance and Sugar Biosynthesis in the Extremophile Gloeocapsopsis sp. UTEX B3054.</title>
        <authorList>
            <person name="Urrejola C."/>
            <person name="Alcorta J."/>
            <person name="Salas L."/>
            <person name="Vasquez M."/>
            <person name="Polz M.F."/>
            <person name="Vicuna R."/>
            <person name="Diez B."/>
        </authorList>
    </citation>
    <scope>NUCLEOTIDE SEQUENCE [LARGE SCALE GENOMIC DNA]</scope>
    <source>
        <strain evidence="2 3">1H9</strain>
    </source>
</reference>
<keyword evidence="3" id="KW-1185">Reference proteome</keyword>
<protein>
    <submittedName>
        <fullName evidence="2">Uncharacterized protein</fullName>
    </submittedName>
</protein>
<evidence type="ECO:0000256" key="1">
    <source>
        <dbReference type="SAM" id="Phobius"/>
    </source>
</evidence>